<comment type="catalytic activity">
    <reaction evidence="17">
        <text>ergosterol + NADP(+) = ergosta-5,7,22,24(28)-tetraen-3beta-ol + NADPH + H(+)</text>
        <dbReference type="Rhea" id="RHEA:18501"/>
        <dbReference type="ChEBI" id="CHEBI:15378"/>
        <dbReference type="ChEBI" id="CHEBI:16933"/>
        <dbReference type="ChEBI" id="CHEBI:18249"/>
        <dbReference type="ChEBI" id="CHEBI:57783"/>
        <dbReference type="ChEBI" id="CHEBI:58349"/>
        <dbReference type="EC" id="1.3.1.71"/>
    </reaction>
    <physiologicalReaction direction="right-to-left" evidence="17">
        <dbReference type="Rhea" id="RHEA:18503"/>
    </physiologicalReaction>
</comment>
<evidence type="ECO:0000256" key="18">
    <source>
        <dbReference type="SAM" id="MobiDB-lite"/>
    </source>
</evidence>
<keyword evidence="12 19" id="KW-0472">Membrane</keyword>
<evidence type="ECO:0000256" key="16">
    <source>
        <dbReference type="ARBA" id="ARBA00038892"/>
    </source>
</evidence>
<dbReference type="Proteomes" id="UP001141434">
    <property type="component" value="Unassembled WGS sequence"/>
</dbReference>
<feature type="region of interest" description="Disordered" evidence="18">
    <location>
        <begin position="1"/>
        <end position="92"/>
    </location>
</feature>
<evidence type="ECO:0000256" key="8">
    <source>
        <dbReference type="ARBA" id="ARBA00022989"/>
    </source>
</evidence>
<feature type="compositionally biased region" description="Polar residues" evidence="18">
    <location>
        <begin position="77"/>
        <end position="91"/>
    </location>
</feature>
<dbReference type="RefSeq" id="XP_056514197.1">
    <property type="nucleotide sequence ID" value="XM_056653130.1"/>
</dbReference>
<keyword evidence="11" id="KW-0443">Lipid metabolism</keyword>
<keyword evidence="9" id="KW-0560">Oxidoreductase</keyword>
<feature type="transmembrane region" description="Helical" evidence="19">
    <location>
        <begin position="210"/>
        <end position="233"/>
    </location>
</feature>
<accession>A0A9W9FRQ0</accession>
<evidence type="ECO:0000256" key="19">
    <source>
        <dbReference type="SAM" id="Phobius"/>
    </source>
</evidence>
<evidence type="ECO:0000256" key="11">
    <source>
        <dbReference type="ARBA" id="ARBA00023098"/>
    </source>
</evidence>
<dbReference type="GO" id="GO:0072330">
    <property type="term" value="P:monocarboxylic acid biosynthetic process"/>
    <property type="evidence" value="ECO:0007669"/>
    <property type="project" value="UniProtKB-ARBA"/>
</dbReference>
<feature type="transmembrane region" description="Helical" evidence="19">
    <location>
        <begin position="302"/>
        <end position="321"/>
    </location>
</feature>
<dbReference type="PANTHER" id="PTHR47562:SF2">
    <property type="entry name" value="CARBOXYMETHYLENEBUTENOLIDASE-RELATED"/>
    <property type="match status" value="1"/>
</dbReference>
<dbReference type="PANTHER" id="PTHR47562">
    <property type="match status" value="1"/>
</dbReference>
<keyword evidence="7" id="KW-0752">Steroid biosynthesis</keyword>
<dbReference type="GO" id="GO:0000246">
    <property type="term" value="F:Delta24(24-1) sterol reductase activity"/>
    <property type="evidence" value="ECO:0007669"/>
    <property type="project" value="UniProtKB-EC"/>
</dbReference>
<evidence type="ECO:0000259" key="20">
    <source>
        <dbReference type="Pfam" id="PF01738"/>
    </source>
</evidence>
<evidence type="ECO:0000256" key="9">
    <source>
        <dbReference type="ARBA" id="ARBA00023002"/>
    </source>
</evidence>
<keyword evidence="5" id="KW-0256">Endoplasmic reticulum</keyword>
<reference evidence="21" key="1">
    <citation type="submission" date="2022-11" db="EMBL/GenBank/DDBJ databases">
        <authorList>
            <person name="Petersen C."/>
        </authorList>
    </citation>
    <scope>NUCLEOTIDE SEQUENCE</scope>
    <source>
        <strain evidence="21">IBT 34128</strain>
    </source>
</reference>
<dbReference type="EC" id="1.3.1.71" evidence="16"/>
<keyword evidence="8 19" id="KW-1133">Transmembrane helix</keyword>
<keyword evidence="4 19" id="KW-0812">Transmembrane</keyword>
<keyword evidence="3" id="KW-0444">Lipid biosynthesis</keyword>
<dbReference type="InterPro" id="IPR018083">
    <property type="entry name" value="Sterol_reductase_CS"/>
</dbReference>
<dbReference type="InterPro" id="IPR001171">
    <property type="entry name" value="ERG24_DHCR-like"/>
</dbReference>
<feature type="compositionally biased region" description="Polar residues" evidence="18">
    <location>
        <begin position="1"/>
        <end position="10"/>
    </location>
</feature>
<evidence type="ECO:0000256" key="2">
    <source>
        <dbReference type="ARBA" id="ARBA00005402"/>
    </source>
</evidence>
<dbReference type="Gene3D" id="3.40.50.1820">
    <property type="entry name" value="alpha/beta hydrolase"/>
    <property type="match status" value="1"/>
</dbReference>
<keyword evidence="10" id="KW-0756">Sterol biosynthesis</keyword>
<organism evidence="21 22">
    <name type="scientific">Penicillium alfredii</name>
    <dbReference type="NCBI Taxonomy" id="1506179"/>
    <lineage>
        <taxon>Eukaryota</taxon>
        <taxon>Fungi</taxon>
        <taxon>Dikarya</taxon>
        <taxon>Ascomycota</taxon>
        <taxon>Pezizomycotina</taxon>
        <taxon>Eurotiomycetes</taxon>
        <taxon>Eurotiomycetidae</taxon>
        <taxon>Eurotiales</taxon>
        <taxon>Aspergillaceae</taxon>
        <taxon>Penicillium</taxon>
    </lineage>
</organism>
<dbReference type="GeneID" id="81392298"/>
<dbReference type="GO" id="GO:0006696">
    <property type="term" value="P:ergosterol biosynthetic process"/>
    <property type="evidence" value="ECO:0007669"/>
    <property type="project" value="UniProtKB-ARBA"/>
</dbReference>
<dbReference type="GO" id="GO:0017000">
    <property type="term" value="P:antibiotic biosynthetic process"/>
    <property type="evidence" value="ECO:0007669"/>
    <property type="project" value="UniProtKB-ARBA"/>
</dbReference>
<dbReference type="Pfam" id="PF01738">
    <property type="entry name" value="DLH"/>
    <property type="match status" value="1"/>
</dbReference>
<evidence type="ECO:0000256" key="4">
    <source>
        <dbReference type="ARBA" id="ARBA00022692"/>
    </source>
</evidence>
<comment type="subcellular location">
    <subcellularLocation>
        <location evidence="1">Endoplasmic reticulum membrane</location>
        <topology evidence="1">Multi-pass membrane protein</topology>
    </subcellularLocation>
</comment>
<gene>
    <name evidence="21" type="ORF">NUU61_002548</name>
</gene>
<evidence type="ECO:0000256" key="17">
    <source>
        <dbReference type="ARBA" id="ARBA00048918"/>
    </source>
</evidence>
<dbReference type="Gene3D" id="1.20.120.1630">
    <property type="match status" value="1"/>
</dbReference>
<evidence type="ECO:0000313" key="22">
    <source>
        <dbReference type="Proteomes" id="UP001141434"/>
    </source>
</evidence>
<evidence type="ECO:0000256" key="6">
    <source>
        <dbReference type="ARBA" id="ARBA00022857"/>
    </source>
</evidence>
<evidence type="ECO:0000256" key="13">
    <source>
        <dbReference type="ARBA" id="ARBA00023166"/>
    </source>
</evidence>
<dbReference type="SUPFAM" id="SSF53474">
    <property type="entry name" value="alpha/beta-Hydrolases"/>
    <property type="match status" value="1"/>
</dbReference>
<proteinExistence type="inferred from homology"/>
<evidence type="ECO:0000256" key="1">
    <source>
        <dbReference type="ARBA" id="ARBA00004477"/>
    </source>
</evidence>
<dbReference type="AlphaFoldDB" id="A0A9W9FRQ0"/>
<comment type="pathway">
    <text evidence="15">Steroid metabolism; ergosterol biosynthesis.</text>
</comment>
<evidence type="ECO:0000313" key="21">
    <source>
        <dbReference type="EMBL" id="KAJ5105201.1"/>
    </source>
</evidence>
<dbReference type="GO" id="GO:0016787">
    <property type="term" value="F:hydrolase activity"/>
    <property type="evidence" value="ECO:0007669"/>
    <property type="project" value="InterPro"/>
</dbReference>
<dbReference type="InterPro" id="IPR029058">
    <property type="entry name" value="AB_hydrolase_fold"/>
</dbReference>
<evidence type="ECO:0000256" key="12">
    <source>
        <dbReference type="ARBA" id="ARBA00023136"/>
    </source>
</evidence>
<evidence type="ECO:0000256" key="3">
    <source>
        <dbReference type="ARBA" id="ARBA00022516"/>
    </source>
</evidence>
<dbReference type="PROSITE" id="PS01017">
    <property type="entry name" value="STEROL_REDUCT_1"/>
    <property type="match status" value="1"/>
</dbReference>
<feature type="domain" description="Dienelactone hydrolase" evidence="20">
    <location>
        <begin position="608"/>
        <end position="825"/>
    </location>
</feature>
<evidence type="ECO:0000256" key="7">
    <source>
        <dbReference type="ARBA" id="ARBA00022955"/>
    </source>
</evidence>
<comment type="caution">
    <text evidence="21">The sequence shown here is derived from an EMBL/GenBank/DDBJ whole genome shotgun (WGS) entry which is preliminary data.</text>
</comment>
<keyword evidence="13" id="KW-1207">Sterol metabolism</keyword>
<dbReference type="OrthoDB" id="5326588at2759"/>
<evidence type="ECO:0000256" key="14">
    <source>
        <dbReference type="ARBA" id="ARBA00023221"/>
    </source>
</evidence>
<protein>
    <recommendedName>
        <fullName evidence="16">Delta(24(24(1)))-sterol reductase</fullName>
        <ecNumber evidence="16">1.3.1.71</ecNumber>
    </recommendedName>
</protein>
<feature type="transmembrane region" description="Helical" evidence="19">
    <location>
        <begin position="176"/>
        <end position="198"/>
    </location>
</feature>
<dbReference type="EMBL" id="JAPMSZ010000004">
    <property type="protein sequence ID" value="KAJ5105201.1"/>
    <property type="molecule type" value="Genomic_DNA"/>
</dbReference>
<feature type="transmembrane region" description="Helical" evidence="19">
    <location>
        <begin position="403"/>
        <end position="419"/>
    </location>
</feature>
<feature type="transmembrane region" description="Helical" evidence="19">
    <location>
        <begin position="113"/>
        <end position="134"/>
    </location>
</feature>
<evidence type="ECO:0000256" key="5">
    <source>
        <dbReference type="ARBA" id="ARBA00022824"/>
    </source>
</evidence>
<feature type="transmembrane region" description="Helical" evidence="19">
    <location>
        <begin position="367"/>
        <end position="391"/>
    </location>
</feature>
<comment type="similarity">
    <text evidence="2">Belongs to the ERG4/ERG24 family.</text>
</comment>
<name>A0A9W9FRQ0_9EURO</name>
<reference evidence="21" key="2">
    <citation type="journal article" date="2023" name="IMA Fungus">
        <title>Comparative genomic study of the Penicillium genus elucidates a diverse pangenome and 15 lateral gene transfer events.</title>
        <authorList>
            <person name="Petersen C."/>
            <person name="Sorensen T."/>
            <person name="Nielsen M.R."/>
            <person name="Sondergaard T.E."/>
            <person name="Sorensen J.L."/>
            <person name="Fitzpatrick D.A."/>
            <person name="Frisvad J.C."/>
            <person name="Nielsen K.L."/>
        </authorList>
    </citation>
    <scope>NUCLEOTIDE SEQUENCE</scope>
    <source>
        <strain evidence="21">IBT 34128</strain>
    </source>
</reference>
<keyword evidence="6" id="KW-0521">NADP</keyword>
<dbReference type="FunFam" id="1.20.120.1630:FF:000003">
    <property type="entry name" value="C-24(28) sterol reductase"/>
    <property type="match status" value="1"/>
</dbReference>
<dbReference type="GO" id="GO:0005789">
    <property type="term" value="C:endoplasmic reticulum membrane"/>
    <property type="evidence" value="ECO:0007669"/>
    <property type="project" value="UniProtKB-SubCell"/>
</dbReference>
<sequence length="845" mass="95538">MTLTRSQTGKTPKKMDRPGFIETPGRRATRNSSHFEASENDASDSPSQNRSKSATRRRTSAKVKTEEEETPIKVETNGKTATPKSKTQSKSRIVDGWEEGLDPKIDYSGHFEFGGSLGVLSMMIGFPLLMYYMWIGATYYNGKFPRPAEGQSMPDFVAHLGHLVYTGAFPSLKAWAIYWVFFLFEGACYVLLPGVSVSGRPLPHLGGKQLPYYCSAVWSFYTSIALALALHATGLFKLYTIIDEFGPLLSVAILSGYLVSFAAYFSALARGAQHRLTGYPIYDFFMGAELNPRMFNILDFKMFFEVRLPWYILLFLSMGAAARQYEVYGYVSGEVMFLVMAHFLYANACSKGEECIVSTWDMYYEKWGFMLIFWNLAGVPLSYCHCTIYLANHDPATYQWNRFFLAFLYIGYLFVYWVWDTTNSQKNRFRQQERGTLVNRKTFPQLPWQTVQNPNTITGPDGSKILVDGWYGKARKIHYTCDLYFALNWGLITGFESPFPWFYPLFFACMISHRALRDIQRCRTKYGEAWVEYEKQVPYLFIPVSDGSLDHISSVFPVLTHLARDHLSKLTPEIMLIQESHHDVPTTADGQGTMRIYVFHPTIPGYPKARFPGVAIFSEIYQVTGPVARFARQIAGQGYICAAPSSYHEFTGPEPLQYNAEDTDKGNAWKIGKKLAAYDEDASLCVDYLLSLSTCNGRVGATGMCLGGHLAYRCALDSRVKAAVCYFATDIHSKTLAHGKNDDSLARAGDIKGELLMIFGKNDTHVPPEGRDLIRKTLHDKGVLFGFYEVAWAQHAFIRDELSKGRYDPAISKVCFEMLLELFGRTLKLDLGDHDGQKLVVEDVC</sequence>
<keyword evidence="22" id="KW-1185">Reference proteome</keyword>
<evidence type="ECO:0000256" key="15">
    <source>
        <dbReference type="ARBA" id="ARBA00029435"/>
    </source>
</evidence>
<dbReference type="InterPro" id="IPR002925">
    <property type="entry name" value="Dienelactn_hydro"/>
</dbReference>
<feature type="transmembrane region" description="Helical" evidence="19">
    <location>
        <begin position="327"/>
        <end position="346"/>
    </location>
</feature>
<dbReference type="Pfam" id="PF01222">
    <property type="entry name" value="ERG4_ERG24"/>
    <property type="match status" value="1"/>
</dbReference>
<feature type="transmembrane region" description="Helical" evidence="19">
    <location>
        <begin position="245"/>
        <end position="265"/>
    </location>
</feature>
<evidence type="ECO:0000256" key="10">
    <source>
        <dbReference type="ARBA" id="ARBA00023011"/>
    </source>
</evidence>
<keyword evidence="14" id="KW-0753">Steroid metabolism</keyword>